<proteinExistence type="predicted"/>
<accession>A0ABZ0ZZS2</accession>
<reference evidence="2 3" key="1">
    <citation type="submission" date="2023-12" db="EMBL/GenBank/DDBJ databases">
        <title>First complete genome sequence of Pseudomonas canadensis strain Pcan-CK-23 isolated from homogenized tissues of Zophobas morio larvae.</title>
        <authorList>
            <person name="Kundlacz C."/>
            <person name="Aldeia C."/>
            <person name="Eddoubaji Y."/>
            <person name="Campos-Madueno E.I."/>
            <person name="Endimiani A."/>
        </authorList>
    </citation>
    <scope>NUCLEOTIDE SEQUENCE [LARGE SCALE GENOMIC DNA]</scope>
    <source>
        <strain evidence="2 3">Pcan-CK-23</strain>
    </source>
</reference>
<dbReference type="Proteomes" id="UP001322392">
    <property type="component" value="Chromosome"/>
</dbReference>
<organism evidence="2 3">
    <name type="scientific">Pseudomonas canadensis</name>
    <dbReference type="NCBI Taxonomy" id="915099"/>
    <lineage>
        <taxon>Bacteria</taxon>
        <taxon>Pseudomonadati</taxon>
        <taxon>Pseudomonadota</taxon>
        <taxon>Gammaproteobacteria</taxon>
        <taxon>Pseudomonadales</taxon>
        <taxon>Pseudomonadaceae</taxon>
        <taxon>Pseudomonas</taxon>
    </lineage>
</organism>
<evidence type="ECO:0000313" key="3">
    <source>
        <dbReference type="Proteomes" id="UP001322392"/>
    </source>
</evidence>
<gene>
    <name evidence="2" type="ORF">SPL95_18425</name>
</gene>
<keyword evidence="1" id="KW-0175">Coiled coil</keyword>
<evidence type="ECO:0000313" key="2">
    <source>
        <dbReference type="EMBL" id="WRI22586.1"/>
    </source>
</evidence>
<feature type="coiled-coil region" evidence="1">
    <location>
        <begin position="4"/>
        <end position="31"/>
    </location>
</feature>
<protein>
    <submittedName>
        <fullName evidence="2">Uncharacterized protein</fullName>
    </submittedName>
</protein>
<name>A0ABZ0ZZS2_9PSED</name>
<dbReference type="EMBL" id="CP139639">
    <property type="protein sequence ID" value="WRI22586.1"/>
    <property type="molecule type" value="Genomic_DNA"/>
</dbReference>
<evidence type="ECO:0000256" key="1">
    <source>
        <dbReference type="SAM" id="Coils"/>
    </source>
</evidence>
<dbReference type="RefSeq" id="WP_166742165.1">
    <property type="nucleotide sequence ID" value="NZ_CP139639.1"/>
</dbReference>
<keyword evidence="3" id="KW-1185">Reference proteome</keyword>
<sequence length="54" mass="5941">MIANEVVTKELEELKIMILELKARLTAESSQRSQVESTISVRVAALEAKLAVLS</sequence>